<evidence type="ECO:0000259" key="2">
    <source>
        <dbReference type="Pfam" id="PF09588"/>
    </source>
</evidence>
<comment type="caution">
    <text evidence="4">The sequence shown here is derived from an EMBL/GenBank/DDBJ whole genome shotgun (WGS) entry which is preliminary data.</text>
</comment>
<feature type="domain" description="Mutator-like transposase" evidence="3">
    <location>
        <begin position="215"/>
        <end position="347"/>
    </location>
</feature>
<dbReference type="InterPro" id="IPR011335">
    <property type="entry name" value="Restrct_endonuc-II-like"/>
</dbReference>
<protein>
    <submittedName>
        <fullName evidence="4">Uncharacterized protein</fullName>
    </submittedName>
</protein>
<evidence type="ECO:0000313" key="5">
    <source>
        <dbReference type="Proteomes" id="UP001159363"/>
    </source>
</evidence>
<dbReference type="InterPro" id="IPR051703">
    <property type="entry name" value="NF-kappa-B_Signaling_Reg"/>
</dbReference>
<dbReference type="InterPro" id="IPR019080">
    <property type="entry name" value="YqaJ_viral_recombinase"/>
</dbReference>
<reference evidence="4 5" key="1">
    <citation type="submission" date="2023-02" db="EMBL/GenBank/DDBJ databases">
        <title>LHISI_Scaffold_Assembly.</title>
        <authorList>
            <person name="Stuart O.P."/>
            <person name="Cleave R."/>
            <person name="Magrath M.J.L."/>
            <person name="Mikheyev A.S."/>
        </authorList>
    </citation>
    <scope>NUCLEOTIDE SEQUENCE [LARGE SCALE GENOMIC DNA]</scope>
    <source>
        <strain evidence="4">Daus_M_001</strain>
        <tissue evidence="4">Leg muscle</tissue>
    </source>
</reference>
<proteinExistence type="predicted"/>
<feature type="region of interest" description="Disordered" evidence="1">
    <location>
        <begin position="8"/>
        <end position="49"/>
    </location>
</feature>
<sequence length="434" mass="47598">MRVIEVIMEQRRNEGAGETGDPRENPPTNGIVQHDSHMQKSGVTRPGIEPGSPWWSGWRVPRSMSLHACRWREKAGYAPVEGEKNALCQLAEGGVKELLTDTRKTDCPAEACSTPGQRTGKIGAAVAQRLAHSPPTKAIRVQSPTGSLPDPRMWESYWMMPLTGGFSRGTPVSPAPALQRLSILGLHFMSYSGTTGTYGSQLESLSLGGCCLALDAKNTVASHKCAKIWSGSSASMEQDVIVEGFFQSISMHGLVYRRLIADGDSSVHRTLIDAMPYGTTRQVEKGECRNHICRNYVGKVRGLCSNTKLGSYELRLALKDQLRKDILNSPFHVLGDHSKCSERQYCCDGLPKPGEVNLVNEMEKAELLKEYFAYQVFKGISSTNWGIEKESVAIAQFERENPGIVVKRSGIVVDEEYPFLGASPDGLIGVDQII</sequence>
<gene>
    <name evidence="4" type="ORF">PR048_010071</name>
</gene>
<dbReference type="Gene3D" id="3.90.320.10">
    <property type="match status" value="1"/>
</dbReference>
<dbReference type="PANTHER" id="PTHR46609">
    <property type="entry name" value="EXONUCLEASE, PHAGE-TYPE/RECB, C-TERMINAL DOMAIN-CONTAINING PROTEIN"/>
    <property type="match status" value="1"/>
</dbReference>
<dbReference type="PANTHER" id="PTHR46609:SF6">
    <property type="entry name" value="EXONUCLEASE, PHAGE-TYPE_RECB, C-TERMINAL DOMAIN-CONTAINING PROTEIN-RELATED"/>
    <property type="match status" value="1"/>
</dbReference>
<dbReference type="InterPro" id="IPR011604">
    <property type="entry name" value="PDDEXK-like_dom_sf"/>
</dbReference>
<keyword evidence="5" id="KW-1185">Reference proteome</keyword>
<dbReference type="EMBL" id="JARBHB010000003">
    <property type="protein sequence ID" value="KAJ8890562.1"/>
    <property type="molecule type" value="Genomic_DNA"/>
</dbReference>
<name>A0ABQ9I1T2_9NEOP</name>
<dbReference type="SUPFAM" id="SSF52980">
    <property type="entry name" value="Restriction endonuclease-like"/>
    <property type="match status" value="1"/>
</dbReference>
<dbReference type="Proteomes" id="UP001159363">
    <property type="component" value="Chromosome 3"/>
</dbReference>
<dbReference type="InterPro" id="IPR049012">
    <property type="entry name" value="Mutator_transp_dom"/>
</dbReference>
<organism evidence="4 5">
    <name type="scientific">Dryococelus australis</name>
    <dbReference type="NCBI Taxonomy" id="614101"/>
    <lineage>
        <taxon>Eukaryota</taxon>
        <taxon>Metazoa</taxon>
        <taxon>Ecdysozoa</taxon>
        <taxon>Arthropoda</taxon>
        <taxon>Hexapoda</taxon>
        <taxon>Insecta</taxon>
        <taxon>Pterygota</taxon>
        <taxon>Neoptera</taxon>
        <taxon>Polyneoptera</taxon>
        <taxon>Phasmatodea</taxon>
        <taxon>Verophasmatodea</taxon>
        <taxon>Anareolatae</taxon>
        <taxon>Phasmatidae</taxon>
        <taxon>Eurycanthinae</taxon>
        <taxon>Dryococelus</taxon>
    </lineage>
</organism>
<evidence type="ECO:0000256" key="1">
    <source>
        <dbReference type="SAM" id="MobiDB-lite"/>
    </source>
</evidence>
<feature type="compositionally biased region" description="Basic and acidic residues" evidence="1">
    <location>
        <begin position="8"/>
        <end position="24"/>
    </location>
</feature>
<evidence type="ECO:0000259" key="3">
    <source>
        <dbReference type="Pfam" id="PF20700"/>
    </source>
</evidence>
<dbReference type="Pfam" id="PF09588">
    <property type="entry name" value="YqaJ"/>
    <property type="match status" value="1"/>
</dbReference>
<accession>A0ABQ9I1T2</accession>
<evidence type="ECO:0000313" key="4">
    <source>
        <dbReference type="EMBL" id="KAJ8890562.1"/>
    </source>
</evidence>
<feature type="domain" description="YqaJ viral recombinase" evidence="2">
    <location>
        <begin position="374"/>
        <end position="428"/>
    </location>
</feature>
<dbReference type="Pfam" id="PF20700">
    <property type="entry name" value="Mutator"/>
    <property type="match status" value="1"/>
</dbReference>